<accession>A0A7R9ML48</accession>
<feature type="transmembrane region" description="Helical" evidence="1">
    <location>
        <begin position="69"/>
        <end position="88"/>
    </location>
</feature>
<feature type="transmembrane region" description="Helical" evidence="1">
    <location>
        <begin position="32"/>
        <end position="57"/>
    </location>
</feature>
<evidence type="ECO:0000313" key="3">
    <source>
        <dbReference type="Proteomes" id="UP000728032"/>
    </source>
</evidence>
<feature type="non-terminal residue" evidence="2">
    <location>
        <position position="394"/>
    </location>
</feature>
<dbReference type="OrthoDB" id="6533951at2759"/>
<sequence length="394" mass="45623">PTIFALRFTGGPTGLWRLCRKRHIICQKISQFFAFLFLVAINAGAIDDCFATYQSLIQPDRSFVDNENLFYSLALNVTGALALDILWYRRRLLRELLDMIDLEHRICIIFDEEIRRANARIIRKKSCGMFVFMVSYAWYTIWSVIDSSDESNIVKPDNRIQEIHCLIVYIIRCLSVLVFSIILSFYISLSWVFRLKVRRINQHLKKQLSEATNKANDANPAVNDSAKIIELWFRAYIIQSKKFEIIFKQIAGMFYMVMIYSILALAQIVMSAVLNNLTDMSPMKPICDGIASLAIIVYFLYSVSIVEHYLLKVARLLYQLSLTIRFRSDDNETITLSKKFKLLGWTIHRTGLSLTIFGIININRHLIISTASLLVTYSILMYEFTSGKHSLFIH</sequence>
<keyword evidence="1" id="KW-1133">Transmembrane helix</keyword>
<name>A0A7R9ML48_9ACAR</name>
<protein>
    <submittedName>
        <fullName evidence="2">Uncharacterized protein</fullName>
    </submittedName>
</protein>
<feature type="transmembrane region" description="Helical" evidence="1">
    <location>
        <begin position="366"/>
        <end position="384"/>
    </location>
</feature>
<evidence type="ECO:0000256" key="1">
    <source>
        <dbReference type="SAM" id="Phobius"/>
    </source>
</evidence>
<dbReference type="AlphaFoldDB" id="A0A7R9ML48"/>
<dbReference type="EMBL" id="CAJPVJ010026955">
    <property type="protein sequence ID" value="CAG2179388.1"/>
    <property type="molecule type" value="Genomic_DNA"/>
</dbReference>
<evidence type="ECO:0000313" key="2">
    <source>
        <dbReference type="EMBL" id="CAD7662252.1"/>
    </source>
</evidence>
<keyword evidence="1" id="KW-0472">Membrane</keyword>
<organism evidence="2">
    <name type="scientific">Oppiella nova</name>
    <dbReference type="NCBI Taxonomy" id="334625"/>
    <lineage>
        <taxon>Eukaryota</taxon>
        <taxon>Metazoa</taxon>
        <taxon>Ecdysozoa</taxon>
        <taxon>Arthropoda</taxon>
        <taxon>Chelicerata</taxon>
        <taxon>Arachnida</taxon>
        <taxon>Acari</taxon>
        <taxon>Acariformes</taxon>
        <taxon>Sarcoptiformes</taxon>
        <taxon>Oribatida</taxon>
        <taxon>Brachypylina</taxon>
        <taxon>Oppioidea</taxon>
        <taxon>Oppiidae</taxon>
        <taxon>Oppiella</taxon>
    </lineage>
</organism>
<keyword evidence="1" id="KW-0812">Transmembrane</keyword>
<feature type="transmembrane region" description="Helical" evidence="1">
    <location>
        <begin position="290"/>
        <end position="311"/>
    </location>
</feature>
<dbReference type="EMBL" id="OC941780">
    <property type="protein sequence ID" value="CAD7662252.1"/>
    <property type="molecule type" value="Genomic_DNA"/>
</dbReference>
<dbReference type="Proteomes" id="UP000728032">
    <property type="component" value="Unassembled WGS sequence"/>
</dbReference>
<feature type="transmembrane region" description="Helical" evidence="1">
    <location>
        <begin position="126"/>
        <end position="145"/>
    </location>
</feature>
<keyword evidence="3" id="KW-1185">Reference proteome</keyword>
<feature type="transmembrane region" description="Helical" evidence="1">
    <location>
        <begin position="250"/>
        <end position="270"/>
    </location>
</feature>
<feature type="transmembrane region" description="Helical" evidence="1">
    <location>
        <begin position="165"/>
        <end position="193"/>
    </location>
</feature>
<proteinExistence type="predicted"/>
<reference evidence="2" key="1">
    <citation type="submission" date="2020-11" db="EMBL/GenBank/DDBJ databases">
        <authorList>
            <person name="Tran Van P."/>
        </authorList>
    </citation>
    <scope>NUCLEOTIDE SEQUENCE</scope>
</reference>
<gene>
    <name evidence="2" type="ORF">ONB1V03_LOCUS18812</name>
</gene>